<dbReference type="InterPro" id="IPR003497">
    <property type="entry name" value="BRO_N_domain"/>
</dbReference>
<dbReference type="Proteomes" id="UP000825886">
    <property type="component" value="Chromosome"/>
</dbReference>
<proteinExistence type="predicted"/>
<protein>
    <submittedName>
        <fullName evidence="2">Bro-N domain-containing protein</fullName>
    </submittedName>
</protein>
<dbReference type="RefSeq" id="WP_222160361.1">
    <property type="nucleotide sequence ID" value="NZ_CP081864.1"/>
</dbReference>
<feature type="domain" description="Bro-N" evidence="1">
    <location>
        <begin position="1"/>
        <end position="106"/>
    </location>
</feature>
<dbReference type="PROSITE" id="PS51750">
    <property type="entry name" value="BRO_N"/>
    <property type="match status" value="1"/>
</dbReference>
<reference evidence="2 3" key="1">
    <citation type="submission" date="2021-08" db="EMBL/GenBank/DDBJ databases">
        <title>Culture and genomic analysis of Symbiopectobacterium purcellii sp. nov. gen. nov., isolated from the leafhopper Empoasca decipiens.</title>
        <authorList>
            <person name="Nadal-Jimenez P."/>
            <person name="Siozios S."/>
            <person name="Halliday N."/>
            <person name="Camara M."/>
            <person name="Hurst G.D.D."/>
        </authorList>
    </citation>
    <scope>NUCLEOTIDE SEQUENCE [LARGE SCALE GENOMIC DNA]</scope>
    <source>
        <strain evidence="2 3">SyEd1</strain>
    </source>
</reference>
<accession>A0ABX9AQ82</accession>
<evidence type="ECO:0000259" key="1">
    <source>
        <dbReference type="PROSITE" id="PS51750"/>
    </source>
</evidence>
<sequence>MTALSTTPFTFENHIVRTIIINDDPWFIAQDVCDALKLTNSRMALKALDDDEKADVSLTYTSSNGVTQNRDTNIISESGMFTLVLRCRDAVKQGTLPHRFRKWVTS</sequence>
<dbReference type="PANTHER" id="PTHR36180">
    <property type="entry name" value="DNA-BINDING PROTEIN-RELATED-RELATED"/>
    <property type="match status" value="1"/>
</dbReference>
<evidence type="ECO:0000313" key="2">
    <source>
        <dbReference type="EMBL" id="QZN97318.1"/>
    </source>
</evidence>
<dbReference type="SMART" id="SM01040">
    <property type="entry name" value="Bro-N"/>
    <property type="match status" value="1"/>
</dbReference>
<dbReference type="PANTHER" id="PTHR36180:SF2">
    <property type="entry name" value="BRO FAMILY PROTEIN"/>
    <property type="match status" value="1"/>
</dbReference>
<keyword evidence="3" id="KW-1185">Reference proteome</keyword>
<dbReference type="Pfam" id="PF02498">
    <property type="entry name" value="Bro-N"/>
    <property type="match status" value="1"/>
</dbReference>
<name>A0ABX9AQ82_9ENTR</name>
<organism evidence="2 3">
    <name type="scientific">Symbiopectobacterium purcellii</name>
    <dbReference type="NCBI Taxonomy" id="2871826"/>
    <lineage>
        <taxon>Bacteria</taxon>
        <taxon>Pseudomonadati</taxon>
        <taxon>Pseudomonadota</taxon>
        <taxon>Gammaproteobacteria</taxon>
        <taxon>Enterobacterales</taxon>
        <taxon>Enterobacteriaceae</taxon>
    </lineage>
</organism>
<dbReference type="EMBL" id="CP081864">
    <property type="protein sequence ID" value="QZN97318.1"/>
    <property type="molecule type" value="Genomic_DNA"/>
</dbReference>
<gene>
    <name evidence="2" type="ORF">K6K13_08230</name>
</gene>
<evidence type="ECO:0000313" key="3">
    <source>
        <dbReference type="Proteomes" id="UP000825886"/>
    </source>
</evidence>